<accession>A0ABT5TDB7</accession>
<reference evidence="3" key="1">
    <citation type="submission" date="2023-02" db="EMBL/GenBank/DDBJ databases">
        <title>Description of Roseinatronobacter alkalisoli sp. nov., an alkaliphilic bacerium isolated from soda soil.</title>
        <authorList>
            <person name="Wei W."/>
        </authorList>
    </citation>
    <scope>NUCLEOTIDE SEQUENCE</scope>
    <source>
        <strain evidence="3">HJB301</strain>
    </source>
</reference>
<sequence>MLDRDYRDIVAGLVISTMGGAAALYALATYATGTLTRMGPGMMPATLGTILVVFGLLIAIPALARRGKTVHVRVRPLIFLSASVLSFAVMIRSVGFVPTVFATTFIATFAESNLSLTRAAVLAGAMALLTWSIFILGLGLTIPAFDWRF</sequence>
<evidence type="ECO:0000259" key="2">
    <source>
        <dbReference type="Pfam" id="PF07331"/>
    </source>
</evidence>
<comment type="caution">
    <text evidence="3">The sequence shown here is derived from an EMBL/GenBank/DDBJ whole genome shotgun (WGS) entry which is preliminary data.</text>
</comment>
<keyword evidence="4" id="KW-1185">Reference proteome</keyword>
<feature type="transmembrane region" description="Helical" evidence="1">
    <location>
        <begin position="119"/>
        <end position="145"/>
    </location>
</feature>
<keyword evidence="1" id="KW-0472">Membrane</keyword>
<proteinExistence type="predicted"/>
<evidence type="ECO:0000256" key="1">
    <source>
        <dbReference type="SAM" id="Phobius"/>
    </source>
</evidence>
<keyword evidence="1" id="KW-1133">Transmembrane helix</keyword>
<gene>
    <name evidence="3" type="ORF">PUT78_18725</name>
</gene>
<dbReference type="Proteomes" id="UP001431784">
    <property type="component" value="Unassembled WGS sequence"/>
</dbReference>
<feature type="domain" description="DUF1468" evidence="2">
    <location>
        <begin position="10"/>
        <end position="143"/>
    </location>
</feature>
<evidence type="ECO:0000313" key="4">
    <source>
        <dbReference type="Proteomes" id="UP001431784"/>
    </source>
</evidence>
<feature type="transmembrane region" description="Helical" evidence="1">
    <location>
        <begin position="9"/>
        <end position="31"/>
    </location>
</feature>
<organism evidence="3 4">
    <name type="scientific">Roseinatronobacter alkalisoli</name>
    <dbReference type="NCBI Taxonomy" id="3028235"/>
    <lineage>
        <taxon>Bacteria</taxon>
        <taxon>Pseudomonadati</taxon>
        <taxon>Pseudomonadota</taxon>
        <taxon>Alphaproteobacteria</taxon>
        <taxon>Rhodobacterales</taxon>
        <taxon>Paracoccaceae</taxon>
        <taxon>Roseinatronobacter</taxon>
    </lineage>
</organism>
<name>A0ABT5TDB7_9RHOB</name>
<feature type="transmembrane region" description="Helical" evidence="1">
    <location>
        <begin position="43"/>
        <end position="64"/>
    </location>
</feature>
<dbReference type="RefSeq" id="WP_274353796.1">
    <property type="nucleotide sequence ID" value="NZ_JAQZSM010000025.1"/>
</dbReference>
<dbReference type="EMBL" id="JAQZSM010000025">
    <property type="protein sequence ID" value="MDD7973123.1"/>
    <property type="molecule type" value="Genomic_DNA"/>
</dbReference>
<feature type="transmembrane region" description="Helical" evidence="1">
    <location>
        <begin position="76"/>
        <end position="107"/>
    </location>
</feature>
<dbReference type="InterPro" id="IPR009936">
    <property type="entry name" value="DUF1468"/>
</dbReference>
<keyword evidence="1" id="KW-0812">Transmembrane</keyword>
<evidence type="ECO:0000313" key="3">
    <source>
        <dbReference type="EMBL" id="MDD7973123.1"/>
    </source>
</evidence>
<protein>
    <submittedName>
        <fullName evidence="3">Tripartite tricarboxylate transporter TctB family protein</fullName>
    </submittedName>
</protein>
<dbReference type="Pfam" id="PF07331">
    <property type="entry name" value="TctB"/>
    <property type="match status" value="1"/>
</dbReference>